<dbReference type="Pfam" id="PF00126">
    <property type="entry name" value="HTH_1"/>
    <property type="match status" value="1"/>
</dbReference>
<evidence type="ECO:0000256" key="4">
    <source>
        <dbReference type="ARBA" id="ARBA00023163"/>
    </source>
</evidence>
<dbReference type="EMBL" id="QANO01000160">
    <property type="protein sequence ID" value="PTU50129.1"/>
    <property type="molecule type" value="Genomic_DNA"/>
</dbReference>
<evidence type="ECO:0000256" key="2">
    <source>
        <dbReference type="ARBA" id="ARBA00023015"/>
    </source>
</evidence>
<feature type="domain" description="HTH lysR-type" evidence="5">
    <location>
        <begin position="8"/>
        <end position="65"/>
    </location>
</feature>
<comment type="caution">
    <text evidence="6">The sequence shown here is derived from an EMBL/GenBank/DDBJ whole genome shotgun (WGS) entry which is preliminary data.</text>
</comment>
<dbReference type="InterPro" id="IPR005119">
    <property type="entry name" value="LysR_subst-bd"/>
</dbReference>
<evidence type="ECO:0000313" key="6">
    <source>
        <dbReference type="EMBL" id="PTU50129.1"/>
    </source>
</evidence>
<dbReference type="AlphaFoldDB" id="A0A2R7UHL8"/>
<accession>A0A2R7UHL8</accession>
<keyword evidence="2" id="KW-0805">Transcription regulation</keyword>
<evidence type="ECO:0000256" key="3">
    <source>
        <dbReference type="ARBA" id="ARBA00023125"/>
    </source>
</evidence>
<dbReference type="InterPro" id="IPR036388">
    <property type="entry name" value="WH-like_DNA-bd_sf"/>
</dbReference>
<proteinExistence type="inferred from homology"/>
<dbReference type="PANTHER" id="PTHR30118:SF15">
    <property type="entry name" value="TRANSCRIPTIONAL REGULATORY PROTEIN"/>
    <property type="match status" value="1"/>
</dbReference>
<dbReference type="SUPFAM" id="SSF53850">
    <property type="entry name" value="Periplasmic binding protein-like II"/>
    <property type="match status" value="1"/>
</dbReference>
<protein>
    <submittedName>
        <fullName evidence="6">LysR family transcriptional regulator</fullName>
    </submittedName>
</protein>
<dbReference type="Gene3D" id="3.40.190.10">
    <property type="entry name" value="Periplasmic binding protein-like II"/>
    <property type="match status" value="2"/>
</dbReference>
<sequence length="303" mass="33575">MSTLDALPDPKLLQLFDVLYQCRSVTRSAEQLGQSQPTVSIWLGRLREELNDPLFVRTPGGMAPTPRADQLIGPCREVLESLRRLTTWEPQFVPATAQRRFRLCVSDASHITLLPSILNHLRTHAPGIRLEAARIDGNTESALESGEADLAIGFVPWLGAGMYQQVLFEQDWVCLSDTRHPRLGKGMTVARYEAEGHVQISAGTGQKLLEAGLARAGIERRIMLELPAFLGLGMIVGSTDLVATLPRHIGQTLADMHGLQVHDCPFAVEGFTVKQHWHARYQQDSGNRWMREVVRGLFQAGAS</sequence>
<dbReference type="PANTHER" id="PTHR30118">
    <property type="entry name" value="HTH-TYPE TRANSCRIPTIONAL REGULATOR LEUO-RELATED"/>
    <property type="match status" value="1"/>
</dbReference>
<gene>
    <name evidence="6" type="ORF">DBB42_21625</name>
</gene>
<dbReference type="RefSeq" id="WP_046613790.1">
    <property type="nucleotide sequence ID" value="NZ_QANO01000160.1"/>
</dbReference>
<keyword evidence="4" id="KW-0804">Transcription</keyword>
<dbReference type="CDD" id="cd08459">
    <property type="entry name" value="PBP2_DntR_NahR_LinR_like"/>
    <property type="match status" value="1"/>
</dbReference>
<dbReference type="PROSITE" id="PS50931">
    <property type="entry name" value="HTH_LYSR"/>
    <property type="match status" value="1"/>
</dbReference>
<dbReference type="GO" id="GO:0003677">
    <property type="term" value="F:DNA binding"/>
    <property type="evidence" value="ECO:0007669"/>
    <property type="project" value="UniProtKB-KW"/>
</dbReference>
<evidence type="ECO:0000313" key="7">
    <source>
        <dbReference type="Proteomes" id="UP000244874"/>
    </source>
</evidence>
<organism evidence="6 7">
    <name type="scientific">Pseudomonas plecoglossicida</name>
    <dbReference type="NCBI Taxonomy" id="70775"/>
    <lineage>
        <taxon>Bacteria</taxon>
        <taxon>Pseudomonadati</taxon>
        <taxon>Pseudomonadota</taxon>
        <taxon>Gammaproteobacteria</taxon>
        <taxon>Pseudomonadales</taxon>
        <taxon>Pseudomonadaceae</taxon>
        <taxon>Pseudomonas</taxon>
    </lineage>
</organism>
<keyword evidence="3" id="KW-0238">DNA-binding</keyword>
<dbReference type="InterPro" id="IPR036390">
    <property type="entry name" value="WH_DNA-bd_sf"/>
</dbReference>
<dbReference type="Gene3D" id="1.10.10.10">
    <property type="entry name" value="Winged helix-like DNA-binding domain superfamily/Winged helix DNA-binding domain"/>
    <property type="match status" value="1"/>
</dbReference>
<evidence type="ECO:0000259" key="5">
    <source>
        <dbReference type="PROSITE" id="PS50931"/>
    </source>
</evidence>
<reference evidence="6 7" key="1">
    <citation type="submission" date="2018-04" db="EMBL/GenBank/DDBJ databases">
        <authorList>
            <person name="Go L.Y."/>
            <person name="Mitchell J.A."/>
        </authorList>
    </citation>
    <scope>NUCLEOTIDE SEQUENCE [LARGE SCALE GENOMIC DNA]</scope>
    <source>
        <strain evidence="6 7">KCJK7865</strain>
    </source>
</reference>
<name>A0A2R7UHL8_PSEDL</name>
<dbReference type="PRINTS" id="PR00039">
    <property type="entry name" value="HTHLYSR"/>
</dbReference>
<dbReference type="GO" id="GO:0003700">
    <property type="term" value="F:DNA-binding transcription factor activity"/>
    <property type="evidence" value="ECO:0007669"/>
    <property type="project" value="InterPro"/>
</dbReference>
<evidence type="ECO:0000256" key="1">
    <source>
        <dbReference type="ARBA" id="ARBA00009437"/>
    </source>
</evidence>
<dbReference type="SUPFAM" id="SSF46785">
    <property type="entry name" value="Winged helix' DNA-binding domain"/>
    <property type="match status" value="1"/>
</dbReference>
<dbReference type="InterPro" id="IPR050389">
    <property type="entry name" value="LysR-type_TF"/>
</dbReference>
<comment type="similarity">
    <text evidence="1">Belongs to the LysR transcriptional regulatory family.</text>
</comment>
<dbReference type="Pfam" id="PF03466">
    <property type="entry name" value="LysR_substrate"/>
    <property type="match status" value="1"/>
</dbReference>
<dbReference type="InterPro" id="IPR000847">
    <property type="entry name" value="LysR_HTH_N"/>
</dbReference>
<dbReference type="Proteomes" id="UP000244874">
    <property type="component" value="Unassembled WGS sequence"/>
</dbReference>